<dbReference type="SUPFAM" id="SSF52047">
    <property type="entry name" value="RNI-like"/>
    <property type="match status" value="1"/>
</dbReference>
<dbReference type="OrthoDB" id="273178at2759"/>
<evidence type="ECO:0008006" key="4">
    <source>
        <dbReference type="Google" id="ProtNLM"/>
    </source>
</evidence>
<reference evidence="2 3" key="1">
    <citation type="submission" date="2015-07" db="EMBL/GenBank/DDBJ databases">
        <title>High-quality genome of monoxenous trypanosomatid Leptomonas pyrrhocoris.</title>
        <authorList>
            <person name="Flegontov P."/>
            <person name="Butenko A."/>
            <person name="Firsov S."/>
            <person name="Vlcek C."/>
            <person name="Logacheva M.D."/>
            <person name="Field M."/>
            <person name="Filatov D."/>
            <person name="Flegontova O."/>
            <person name="Gerasimov E."/>
            <person name="Jackson A.P."/>
            <person name="Kelly S."/>
            <person name="Opperdoes F."/>
            <person name="O'Reilly A."/>
            <person name="Votypka J."/>
            <person name="Yurchenko V."/>
            <person name="Lukes J."/>
        </authorList>
    </citation>
    <scope>NUCLEOTIDE SEQUENCE [LARGE SCALE GENOMIC DNA]</scope>
    <source>
        <strain evidence="2">H10</strain>
    </source>
</reference>
<evidence type="ECO:0000256" key="1">
    <source>
        <dbReference type="SAM" id="MobiDB-lite"/>
    </source>
</evidence>
<feature type="region of interest" description="Disordered" evidence="1">
    <location>
        <begin position="685"/>
        <end position="737"/>
    </location>
</feature>
<dbReference type="RefSeq" id="XP_015657363.1">
    <property type="nucleotide sequence ID" value="XM_015804229.1"/>
</dbReference>
<dbReference type="InterPro" id="IPR001611">
    <property type="entry name" value="Leu-rich_rpt"/>
</dbReference>
<comment type="caution">
    <text evidence="2">The sequence shown here is derived from an EMBL/GenBank/DDBJ whole genome shotgun (WGS) entry which is preliminary data.</text>
</comment>
<protein>
    <recommendedName>
        <fullName evidence="4">Leucine-rich repeat protein</fullName>
    </recommendedName>
</protein>
<gene>
    <name evidence="2" type="ORF">ABB37_05988</name>
</gene>
<organism evidence="2 3">
    <name type="scientific">Leptomonas pyrrhocoris</name>
    <name type="common">Firebug parasite</name>
    <dbReference type="NCBI Taxonomy" id="157538"/>
    <lineage>
        <taxon>Eukaryota</taxon>
        <taxon>Discoba</taxon>
        <taxon>Euglenozoa</taxon>
        <taxon>Kinetoplastea</taxon>
        <taxon>Metakinetoplastina</taxon>
        <taxon>Trypanosomatida</taxon>
        <taxon>Trypanosomatidae</taxon>
        <taxon>Leishmaniinae</taxon>
        <taxon>Leptomonas</taxon>
    </lineage>
</organism>
<dbReference type="OMA" id="RQACRCH"/>
<dbReference type="PROSITE" id="PS51450">
    <property type="entry name" value="LRR"/>
    <property type="match status" value="1"/>
</dbReference>
<feature type="compositionally biased region" description="Low complexity" evidence="1">
    <location>
        <begin position="685"/>
        <end position="705"/>
    </location>
</feature>
<proteinExistence type="predicted"/>
<evidence type="ECO:0000313" key="2">
    <source>
        <dbReference type="EMBL" id="KPA78924.1"/>
    </source>
</evidence>
<sequence>MDAETLLRLILIRFKTQRSNSASPDSQEEPFKPAKTSYCENELCDFFVTLWVKQLEHCITLDAALRDVLCFLLPSQWSGAPCDSFYLKEAVVGSNEKNDLQYLEEHSDMQQVFTSKEANKIPFFLLLDQLVALLQPKLPQLSLTLKEWMAALDGVLLSLRAFFVTLQTAFLKSFCLTDKQLTEAHHNIPWEEMRQMYCIAVCDLCRLLDAQLFAIVTRTMATQLDGACACLKTHLFTKPASQSPEEVSDAVANLVAKRLDSVAAYIAGSSPFGRRYPGEVQRTRLSRTLVAASIDDVRGSCCFYVAKLEAVTTNEKELPCKGESADDTQLEVKTSSVKNTQDVGMLSVSTASVSLDQAYSLVALPENDSLASRVAAIAPPEDDTLLMMEHLLATQTQKEAKTLHEAVRISLSSKRSPKASVLSARSSVEVQEPSAQVAVTAAAAGSSILRPSASPLKLKSNHKETVVFWTRLQRKLGLDDVAIQRISERCKFENESPYSGVFLVDLDIRNNDRATMSFVESLRQLIPRGASTEMSSKNMRLFKEAFEGYAKELLDKSKELQNALPFLPIRTNGVLLGSLYAVLRADKQFQSLKQIYQQASHLPASSERKVADQALLANVETLIVKRIHFFSKLAASDDMFAKPPSQVVADGASESHRRRSRRSTSKEAPPQAVVLVPVVRTWSQSSQRQLARSRSSSSTSTPRHQSFSERAKRSSSVTEAFSEAQRSVSRSEMPVPSAGTRVEEVYQHACRFYGVTENSALVRQLKQAKENYITTLDLSSNYVGVKGLKPVLALLNFNGSHLISLSLCNNNFENEEVEQISRMLEGPAGENLVYLDLSFNPISSLALVTLQKLSKQLPRLESLLLRATLLPYGAVKELQQNVLNKTAQRLF</sequence>
<accession>A0A0N0VEU6</accession>
<dbReference type="Proteomes" id="UP000037923">
    <property type="component" value="Unassembled WGS sequence"/>
</dbReference>
<dbReference type="EMBL" id="LGTL01000012">
    <property type="protein sequence ID" value="KPA78924.1"/>
    <property type="molecule type" value="Genomic_DNA"/>
</dbReference>
<dbReference type="InterPro" id="IPR032675">
    <property type="entry name" value="LRR_dom_sf"/>
</dbReference>
<dbReference type="VEuPathDB" id="TriTrypDB:LpyrH10_12_1660"/>
<feature type="compositionally biased region" description="Polar residues" evidence="1">
    <location>
        <begin position="714"/>
        <end position="730"/>
    </location>
</feature>
<dbReference type="AlphaFoldDB" id="A0A0N0VEU6"/>
<feature type="region of interest" description="Disordered" evidence="1">
    <location>
        <begin position="645"/>
        <end position="670"/>
    </location>
</feature>
<name>A0A0N0VEU6_LEPPY</name>
<dbReference type="GeneID" id="26906278"/>
<keyword evidence="3" id="KW-1185">Reference proteome</keyword>
<dbReference type="Gene3D" id="3.80.10.10">
    <property type="entry name" value="Ribonuclease Inhibitor"/>
    <property type="match status" value="1"/>
</dbReference>
<evidence type="ECO:0000313" key="3">
    <source>
        <dbReference type="Proteomes" id="UP000037923"/>
    </source>
</evidence>